<dbReference type="PANTHER" id="PTHR45589">
    <property type="entry name" value="WD REPEAT DOMAIN 62, ISOFORM G"/>
    <property type="match status" value="1"/>
</dbReference>
<proteinExistence type="predicted"/>
<dbReference type="SMART" id="SM00320">
    <property type="entry name" value="WD40"/>
    <property type="match status" value="2"/>
</dbReference>
<evidence type="ECO:0000256" key="2">
    <source>
        <dbReference type="SAM" id="Phobius"/>
    </source>
</evidence>
<dbReference type="Pfam" id="PF00400">
    <property type="entry name" value="WD40"/>
    <property type="match status" value="2"/>
</dbReference>
<dbReference type="InterPro" id="IPR052779">
    <property type="entry name" value="WDR62"/>
</dbReference>
<dbReference type="PANTHER" id="PTHR45589:SF1">
    <property type="entry name" value="WD REPEAT DOMAIN 62, ISOFORM G"/>
    <property type="match status" value="1"/>
</dbReference>
<dbReference type="InterPro" id="IPR015943">
    <property type="entry name" value="WD40/YVTN_repeat-like_dom_sf"/>
</dbReference>
<dbReference type="InterPro" id="IPR036322">
    <property type="entry name" value="WD40_repeat_dom_sf"/>
</dbReference>
<sequence>MGTSAMDKRRHDGPTTPAGAAVASNHQHHEAASAAPVTRSRLTLERVLGVTSLSNAMLAVNPVTGEIAYAAGCIVVIYNLRRNKQVRYYRVEKPVSCLCFSPNGQYLAIGEKGYLPAITIWDGADGTLCAELQMHKYGVACVAFNRDGTLLLSAGLVHDQHVFAWDLSKSPETNEITGRVVGVAVVEDKIMGMDFSQEGSFFVTVGEKHFK</sequence>
<keyword evidence="2" id="KW-0472">Membrane</keyword>
<feature type="region of interest" description="Disordered" evidence="1">
    <location>
        <begin position="1"/>
        <end position="36"/>
    </location>
</feature>
<keyword evidence="4" id="KW-1185">Reference proteome</keyword>
<dbReference type="SUPFAM" id="SSF50978">
    <property type="entry name" value="WD40 repeat-like"/>
    <property type="match status" value="1"/>
</dbReference>
<comment type="caution">
    <text evidence="3">The sequence shown here is derived from an EMBL/GenBank/DDBJ whole genome shotgun (WGS) entry which is preliminary data.</text>
</comment>
<keyword evidence="2" id="KW-1133">Transmembrane helix</keyword>
<organism evidence="3 4">
    <name type="scientific">Pythium insidiosum</name>
    <name type="common">Pythiosis disease agent</name>
    <dbReference type="NCBI Taxonomy" id="114742"/>
    <lineage>
        <taxon>Eukaryota</taxon>
        <taxon>Sar</taxon>
        <taxon>Stramenopiles</taxon>
        <taxon>Oomycota</taxon>
        <taxon>Peronosporomycetes</taxon>
        <taxon>Pythiales</taxon>
        <taxon>Pythiaceae</taxon>
        <taxon>Pythium</taxon>
    </lineage>
</organism>
<accession>A0AAD5Q6B6</accession>
<gene>
    <name evidence="3" type="ORF">P43SY_000756</name>
</gene>
<dbReference type="InterPro" id="IPR001680">
    <property type="entry name" value="WD40_rpt"/>
</dbReference>
<dbReference type="Proteomes" id="UP001209570">
    <property type="component" value="Unassembled WGS sequence"/>
</dbReference>
<feature type="compositionally biased region" description="Basic and acidic residues" evidence="1">
    <location>
        <begin position="1"/>
        <end position="13"/>
    </location>
</feature>
<evidence type="ECO:0000313" key="4">
    <source>
        <dbReference type="Proteomes" id="UP001209570"/>
    </source>
</evidence>
<keyword evidence="2" id="KW-0812">Transmembrane</keyword>
<protein>
    <submittedName>
        <fullName evidence="3">Uncharacterized protein</fullName>
    </submittedName>
</protein>
<name>A0AAD5Q6B6_PYTIN</name>
<feature type="transmembrane region" description="Helical" evidence="2">
    <location>
        <begin position="56"/>
        <end position="80"/>
    </location>
</feature>
<evidence type="ECO:0000256" key="1">
    <source>
        <dbReference type="SAM" id="MobiDB-lite"/>
    </source>
</evidence>
<dbReference type="EMBL" id="JAKCXM010000492">
    <property type="protein sequence ID" value="KAJ0393448.1"/>
    <property type="molecule type" value="Genomic_DNA"/>
</dbReference>
<reference evidence="3" key="1">
    <citation type="submission" date="2021-12" db="EMBL/GenBank/DDBJ databases">
        <title>Prjna785345.</title>
        <authorList>
            <person name="Rujirawat T."/>
            <person name="Krajaejun T."/>
        </authorList>
    </citation>
    <scope>NUCLEOTIDE SEQUENCE</scope>
    <source>
        <strain evidence="3">Pi057C3</strain>
    </source>
</reference>
<dbReference type="AlphaFoldDB" id="A0AAD5Q6B6"/>
<evidence type="ECO:0000313" key="3">
    <source>
        <dbReference type="EMBL" id="KAJ0393448.1"/>
    </source>
</evidence>
<dbReference type="Gene3D" id="2.130.10.10">
    <property type="entry name" value="YVTN repeat-like/Quinoprotein amine dehydrogenase"/>
    <property type="match status" value="1"/>
</dbReference>